<protein>
    <submittedName>
        <fullName evidence="2">Uncharacterized protein</fullName>
    </submittedName>
</protein>
<feature type="region of interest" description="Disordered" evidence="1">
    <location>
        <begin position="84"/>
        <end position="111"/>
    </location>
</feature>
<feature type="compositionally biased region" description="Acidic residues" evidence="1">
    <location>
        <begin position="89"/>
        <end position="98"/>
    </location>
</feature>
<sequence length="252" mass="28669">MSSNDLKTASDSVDLSQAEAVVSSVGSYVSVEGLSQLLAPLEEGEVYARQVLQNQWFRGLSALKTKANFDKATLVMLQKHTTGAVTANGDEEEEEEQEDWKNGGQQRGSVAGMDKFSQDRRRGQFLYEECMQREELEWEEFAEVSQLHLFMEENLERVAQVEESMTMLQLVHDVMKPKARQRYIYAWGIVTTVSPPPAWSEVERIRCSQRHKPAYMRFPPPTCRIPIVPDPFWKPWELPAPPVGLIQAPPEA</sequence>
<dbReference type="EMBL" id="MKKU01000209">
    <property type="protein sequence ID" value="RNF19343.1"/>
    <property type="molecule type" value="Genomic_DNA"/>
</dbReference>
<comment type="caution">
    <text evidence="2">The sequence shown here is derived from an EMBL/GenBank/DDBJ whole genome shotgun (WGS) entry which is preliminary data.</text>
</comment>
<gene>
    <name evidence="2" type="ORF">Tco025E_04207</name>
</gene>
<accession>A0A422PNP2</accession>
<evidence type="ECO:0000313" key="3">
    <source>
        <dbReference type="Proteomes" id="UP000284403"/>
    </source>
</evidence>
<evidence type="ECO:0000313" key="2">
    <source>
        <dbReference type="EMBL" id="RNF19343.1"/>
    </source>
</evidence>
<evidence type="ECO:0000256" key="1">
    <source>
        <dbReference type="SAM" id="MobiDB-lite"/>
    </source>
</evidence>
<dbReference type="GeneID" id="40317818"/>
<reference evidence="2 3" key="1">
    <citation type="journal article" date="2018" name="BMC Genomics">
        <title>Genomic comparison of Trypanosoma conorhini and Trypanosoma rangeli to Trypanosoma cruzi strains of high and low virulence.</title>
        <authorList>
            <person name="Bradwell K.R."/>
            <person name="Koparde V.N."/>
            <person name="Matveyev A.V."/>
            <person name="Serrano M.G."/>
            <person name="Alves J.M."/>
            <person name="Parikh H."/>
            <person name="Huang B."/>
            <person name="Lee V."/>
            <person name="Espinosa-Alvarez O."/>
            <person name="Ortiz P.A."/>
            <person name="Costa-Martins A.G."/>
            <person name="Teixeira M.M."/>
            <person name="Buck G.A."/>
        </authorList>
    </citation>
    <scope>NUCLEOTIDE SEQUENCE [LARGE SCALE GENOMIC DNA]</scope>
    <source>
        <strain evidence="2 3">025E</strain>
    </source>
</reference>
<dbReference type="RefSeq" id="XP_029228795.1">
    <property type="nucleotide sequence ID" value="XM_029371119.1"/>
</dbReference>
<dbReference type="OrthoDB" id="244136at2759"/>
<organism evidence="2 3">
    <name type="scientific">Trypanosoma conorhini</name>
    <dbReference type="NCBI Taxonomy" id="83891"/>
    <lineage>
        <taxon>Eukaryota</taxon>
        <taxon>Discoba</taxon>
        <taxon>Euglenozoa</taxon>
        <taxon>Kinetoplastea</taxon>
        <taxon>Metakinetoplastina</taxon>
        <taxon>Trypanosomatida</taxon>
        <taxon>Trypanosomatidae</taxon>
        <taxon>Trypanosoma</taxon>
    </lineage>
</organism>
<proteinExistence type="predicted"/>
<dbReference type="Proteomes" id="UP000284403">
    <property type="component" value="Unassembled WGS sequence"/>
</dbReference>
<name>A0A422PNP2_9TRYP</name>
<dbReference type="AlphaFoldDB" id="A0A422PNP2"/>
<keyword evidence="3" id="KW-1185">Reference proteome</keyword>